<dbReference type="SUPFAM" id="SSF53795">
    <property type="entry name" value="PEP carboxykinase-like"/>
    <property type="match status" value="1"/>
</dbReference>
<sequence length="300" mass="34253">MYALYLNPKIAGMQLRFPIKDIKIQFKGVKKNITHPNHCYPSVCLNQHEFVLDLEGVGCFYACNGNYIELMPYPNVTQNALELYLNGSVYGAVLHQRKNLPLHGSCFSFQGIGVMICGESGVGKSSLTAAFCLEGADFLTDDITPILIKEGKPYIWAISDRIKLWSDSLMQLKQKEEELSRIMPEWGKFYFPMESERGELVVLDHVFILQIHDKPTVEIQEVEGIEKFIALRNEIYRKEFLQGMPESEASYLKKLITISQTVKITKIYRPTGISIEQLRLELEKHILSFLTKPSVVEVVL</sequence>
<evidence type="ECO:0000259" key="1">
    <source>
        <dbReference type="Pfam" id="PF07475"/>
    </source>
</evidence>
<dbReference type="Proteomes" id="UP000253141">
    <property type="component" value="Unassembled WGS sequence"/>
</dbReference>
<dbReference type="GO" id="GO:0005524">
    <property type="term" value="F:ATP binding"/>
    <property type="evidence" value="ECO:0007669"/>
    <property type="project" value="InterPro"/>
</dbReference>
<accession>A0A369I429</accession>
<evidence type="ECO:0000313" key="3">
    <source>
        <dbReference type="Proteomes" id="UP000253141"/>
    </source>
</evidence>
<dbReference type="PROSITE" id="PS00675">
    <property type="entry name" value="SIGMA54_INTERACT_1"/>
    <property type="match status" value="1"/>
</dbReference>
<dbReference type="InterPro" id="IPR027417">
    <property type="entry name" value="P-loop_NTPase"/>
</dbReference>
<dbReference type="GO" id="GO:0006109">
    <property type="term" value="P:regulation of carbohydrate metabolic process"/>
    <property type="evidence" value="ECO:0007669"/>
    <property type="project" value="InterPro"/>
</dbReference>
<dbReference type="InterPro" id="IPR011104">
    <property type="entry name" value="Hpr_kin/Pase_C"/>
</dbReference>
<dbReference type="Gene3D" id="3.40.50.300">
    <property type="entry name" value="P-loop containing nucleotide triphosphate hydrolases"/>
    <property type="match status" value="1"/>
</dbReference>
<dbReference type="OrthoDB" id="5430844at2"/>
<dbReference type="AlphaFoldDB" id="A0A369I429"/>
<dbReference type="Pfam" id="PF07475">
    <property type="entry name" value="Hpr_kinase_C"/>
    <property type="match status" value="1"/>
</dbReference>
<name>A0A369I429_9BACT</name>
<proteinExistence type="predicted"/>
<reference evidence="2 3" key="1">
    <citation type="submission" date="2018-07" db="EMBL/GenBank/DDBJ databases">
        <title>Genome analysis of Runella aurantiaca.</title>
        <authorList>
            <person name="Yang X."/>
        </authorList>
    </citation>
    <scope>NUCLEOTIDE SEQUENCE [LARGE SCALE GENOMIC DNA]</scope>
    <source>
        <strain evidence="2 3">YX9</strain>
    </source>
</reference>
<keyword evidence="3" id="KW-1185">Reference proteome</keyword>
<dbReference type="GO" id="GO:0000155">
    <property type="term" value="F:phosphorelay sensor kinase activity"/>
    <property type="evidence" value="ECO:0007669"/>
    <property type="project" value="InterPro"/>
</dbReference>
<organism evidence="2 3">
    <name type="scientific">Runella aurantiaca</name>
    <dbReference type="NCBI Taxonomy" id="2282308"/>
    <lineage>
        <taxon>Bacteria</taxon>
        <taxon>Pseudomonadati</taxon>
        <taxon>Bacteroidota</taxon>
        <taxon>Cytophagia</taxon>
        <taxon>Cytophagales</taxon>
        <taxon>Spirosomataceae</taxon>
        <taxon>Runella</taxon>
    </lineage>
</organism>
<protein>
    <recommendedName>
        <fullName evidence="1">HPr kinase/phosphorylase C-terminal domain-containing protein</fullName>
    </recommendedName>
</protein>
<feature type="domain" description="HPr kinase/phosphorylase C-terminal" evidence="1">
    <location>
        <begin position="101"/>
        <end position="147"/>
    </location>
</feature>
<evidence type="ECO:0000313" key="2">
    <source>
        <dbReference type="EMBL" id="RDB04328.1"/>
    </source>
</evidence>
<gene>
    <name evidence="2" type="ORF">DVG78_19215</name>
</gene>
<dbReference type="EMBL" id="QPIW01000017">
    <property type="protein sequence ID" value="RDB04328.1"/>
    <property type="molecule type" value="Genomic_DNA"/>
</dbReference>
<dbReference type="RefSeq" id="WP_114462660.1">
    <property type="nucleotide sequence ID" value="NZ_QPIW01000017.1"/>
</dbReference>
<dbReference type="InterPro" id="IPR025662">
    <property type="entry name" value="Sigma_54_int_dom_ATP-bd_1"/>
</dbReference>
<comment type="caution">
    <text evidence="2">The sequence shown here is derived from an EMBL/GenBank/DDBJ whole genome shotgun (WGS) entry which is preliminary data.</text>
</comment>